<dbReference type="EC" id="2.5.1.41" evidence="10"/>
<sequence>MGIKDYLLGRITELGTIHMTLLDPDKVSAREFRELALMVQEYGSDALMVGGSLGISEGQLDEYLGAVKDSLKIPVILFPGSVANLSRHADAVFFLSVLNSADPYFIVGAQIQASVLLVKRFRNLEPISLAYIIIGDGGAVGYVSHARPIPYDRDDIALAYAYTAQLMGFDMIYLEAGSGAREPVRPRMVSRVKQLVSKPLIVGGGIRDPEKAGELALAGADAVVTGTIIEEKPELIKDIIRAVHEGGITRRRNSKRN</sequence>
<evidence type="ECO:0000313" key="11">
    <source>
        <dbReference type="EMBL" id="ADY01820.1"/>
    </source>
</evidence>
<comment type="cofactor">
    <cofactor evidence="10">
        <name>Mg(2+)</name>
        <dbReference type="ChEBI" id="CHEBI:18420"/>
    </cofactor>
</comment>
<dbReference type="AlphaFoldDB" id="F0QU34"/>
<reference evidence="11 12" key="1">
    <citation type="journal article" date="2011" name="J. Bacteriol.">
        <title>Complete genome sequence of 'Vulcanisaeta moutnovskia' strain 768-28, a novel member of the hyperthermophilic crenarchaeal genus vulcanisaeta.</title>
        <authorList>
            <person name="Gumerov V.M."/>
            <person name="Mardanov A.V."/>
            <person name="Beletsky A.V."/>
            <person name="Prokofeva M.I."/>
            <person name="Bonch-Osmolovskaya E.A."/>
            <person name="Ravin N.V."/>
            <person name="Skryabin K.G."/>
        </authorList>
    </citation>
    <scope>NUCLEOTIDE SEQUENCE [LARGE SCALE GENOMIC DNA]</scope>
    <source>
        <strain evidence="11 12">768-28</strain>
    </source>
</reference>
<dbReference type="Proteomes" id="UP000007485">
    <property type="component" value="Chromosome"/>
</dbReference>
<keyword evidence="7 10" id="KW-0594">Phospholipid biosynthesis</keyword>
<feature type="binding site" evidence="10">
    <location>
        <begin position="226"/>
        <end position="227"/>
    </location>
    <ligand>
        <name>sn-glycerol 1-phosphate</name>
        <dbReference type="ChEBI" id="CHEBI:57685"/>
    </ligand>
</feature>
<dbReference type="UniPathway" id="UPA00940"/>
<feature type="binding site" evidence="10">
    <location>
        <begin position="204"/>
        <end position="205"/>
    </location>
    <ligand>
        <name>sn-glycerol 1-phosphate</name>
        <dbReference type="ChEBI" id="CHEBI:57685"/>
    </ligand>
</feature>
<dbReference type="GeneID" id="10289268"/>
<keyword evidence="1 10" id="KW-0963">Cytoplasm</keyword>
<dbReference type="NCBIfam" id="TIGR01768">
    <property type="entry name" value="GGGP-family"/>
    <property type="match status" value="1"/>
</dbReference>
<name>F0QU34_VULM7</name>
<dbReference type="InterPro" id="IPR038597">
    <property type="entry name" value="GGGP/HepGP_synthase_sf"/>
</dbReference>
<keyword evidence="4 10" id="KW-0479">Metal-binding</keyword>
<dbReference type="SUPFAM" id="SSF51395">
    <property type="entry name" value="FMN-linked oxidoreductases"/>
    <property type="match status" value="1"/>
</dbReference>
<evidence type="ECO:0000256" key="5">
    <source>
        <dbReference type="ARBA" id="ARBA00022842"/>
    </source>
</evidence>
<dbReference type="Pfam" id="PF01884">
    <property type="entry name" value="PcrB"/>
    <property type="match status" value="1"/>
</dbReference>
<keyword evidence="3 10" id="KW-0808">Transferase</keyword>
<keyword evidence="12" id="KW-1185">Reference proteome</keyword>
<comment type="caution">
    <text evidence="10">Lacks conserved residue(s) required for the propagation of feature annotation.</text>
</comment>
<dbReference type="RefSeq" id="WP_013604982.1">
    <property type="nucleotide sequence ID" value="NC_015151.1"/>
</dbReference>
<dbReference type="eggNOG" id="arCOG01085">
    <property type="taxonomic scope" value="Archaea"/>
</dbReference>
<dbReference type="GO" id="GO:0005737">
    <property type="term" value="C:cytoplasm"/>
    <property type="evidence" value="ECO:0007669"/>
    <property type="project" value="UniProtKB-SubCell"/>
</dbReference>
<gene>
    <name evidence="11" type="ordered locus">VMUT_1616</name>
</gene>
<keyword evidence="5 10" id="KW-0460">Magnesium</keyword>
<comment type="function">
    <text evidence="10">Prenyltransferase that catalyzes the transfer of the geranylgeranyl moiety of geranylgeranyl diphosphate (GGPP) to the C3 hydroxyl of sn-glycerol-1-phosphate (G1P). This reaction is the first ether-bond-formation step in the biosynthesis of archaeal membrane lipids.</text>
</comment>
<comment type="similarity">
    <text evidence="10">Belongs to the GGGP/HepGP synthase family. Group II subfamily.</text>
</comment>
<accession>F0QU34</accession>
<dbReference type="NCBIfam" id="TIGR01769">
    <property type="entry name" value="GGGP"/>
    <property type="match status" value="1"/>
</dbReference>
<comment type="pathway">
    <text evidence="10">Membrane lipid metabolism; glycerophospholipid metabolism.</text>
</comment>
<evidence type="ECO:0000256" key="2">
    <source>
        <dbReference type="ARBA" id="ARBA00022516"/>
    </source>
</evidence>
<dbReference type="NCBIfam" id="NF003198">
    <property type="entry name" value="PRK04169.1-2"/>
    <property type="match status" value="1"/>
</dbReference>
<comment type="catalytic activity">
    <reaction evidence="9 10">
        <text>sn-glycerol 1-phosphate + (2E,6E,10E)-geranylgeranyl diphosphate = sn-3-O-(geranylgeranyl)glycerol 1-phosphate + diphosphate</text>
        <dbReference type="Rhea" id="RHEA:23404"/>
        <dbReference type="ChEBI" id="CHEBI:33019"/>
        <dbReference type="ChEBI" id="CHEBI:57677"/>
        <dbReference type="ChEBI" id="CHEBI:57685"/>
        <dbReference type="ChEBI" id="CHEBI:58756"/>
        <dbReference type="EC" id="2.5.1.41"/>
    </reaction>
</comment>
<dbReference type="InterPro" id="IPR010946">
    <property type="entry name" value="GGGP_synth"/>
</dbReference>
<dbReference type="EMBL" id="CP002529">
    <property type="protein sequence ID" value="ADY01820.1"/>
    <property type="molecule type" value="Genomic_DNA"/>
</dbReference>
<evidence type="ECO:0000256" key="1">
    <source>
        <dbReference type="ARBA" id="ARBA00022490"/>
    </source>
</evidence>
<dbReference type="STRING" id="985053.VMUT_1616"/>
<dbReference type="OrthoDB" id="7409at2157"/>
<proteinExistence type="inferred from homology"/>
<keyword evidence="8 10" id="KW-1208">Phospholipid metabolism</keyword>
<dbReference type="PANTHER" id="PTHR21235:SF22">
    <property type="entry name" value="GERANYLGERANYLGLYCERYL PHOSPHATE SYNTHASE"/>
    <property type="match status" value="1"/>
</dbReference>
<dbReference type="KEGG" id="vmo:VMUT_1616"/>
<keyword evidence="2 10" id="KW-0444">Lipid biosynthesis</keyword>
<evidence type="ECO:0000256" key="7">
    <source>
        <dbReference type="ARBA" id="ARBA00023209"/>
    </source>
</evidence>
<dbReference type="GO" id="GO:0046474">
    <property type="term" value="P:glycerophospholipid biosynthetic process"/>
    <property type="evidence" value="ECO:0007669"/>
    <property type="project" value="UniProtKB-UniRule"/>
</dbReference>
<evidence type="ECO:0000256" key="3">
    <source>
        <dbReference type="ARBA" id="ARBA00022679"/>
    </source>
</evidence>
<evidence type="ECO:0000256" key="6">
    <source>
        <dbReference type="ARBA" id="ARBA00023098"/>
    </source>
</evidence>
<keyword evidence="6 10" id="KW-0443">Lipid metabolism</keyword>
<dbReference type="HAMAP" id="MF_00112">
    <property type="entry name" value="GGGP_HepGP_synthase"/>
    <property type="match status" value="1"/>
</dbReference>
<feature type="binding site" evidence="10">
    <location>
        <position position="52"/>
    </location>
    <ligand>
        <name>Mg(2+)</name>
        <dbReference type="ChEBI" id="CHEBI:18420"/>
    </ligand>
</feature>
<organism evidence="11 12">
    <name type="scientific">Vulcanisaeta moutnovskia (strain 768-28)</name>
    <dbReference type="NCBI Taxonomy" id="985053"/>
    <lineage>
        <taxon>Archaea</taxon>
        <taxon>Thermoproteota</taxon>
        <taxon>Thermoprotei</taxon>
        <taxon>Thermoproteales</taxon>
        <taxon>Thermoproteaceae</taxon>
        <taxon>Vulcanisaeta</taxon>
    </lineage>
</organism>
<evidence type="ECO:0000313" key="12">
    <source>
        <dbReference type="Proteomes" id="UP000007485"/>
    </source>
</evidence>
<dbReference type="Gene3D" id="3.20.20.390">
    <property type="entry name" value="FMN-linked oxidoreductases"/>
    <property type="match status" value="1"/>
</dbReference>
<dbReference type="InterPro" id="IPR050064">
    <property type="entry name" value="IGPS_HisA/HisF"/>
</dbReference>
<dbReference type="CDD" id="cd02812">
    <property type="entry name" value="PcrB_like"/>
    <property type="match status" value="1"/>
</dbReference>
<dbReference type="PANTHER" id="PTHR21235">
    <property type="entry name" value="IMIDAZOLE GLYCEROL PHOSPHATE SYNTHASE SUBUNIT HISF/H IGP SYNTHASE SUBUNIT HISF/H"/>
    <property type="match status" value="1"/>
</dbReference>
<dbReference type="GO" id="GO:0000287">
    <property type="term" value="F:magnesium ion binding"/>
    <property type="evidence" value="ECO:0007669"/>
    <property type="project" value="UniProtKB-UniRule"/>
</dbReference>
<feature type="binding site" evidence="10">
    <location>
        <position position="23"/>
    </location>
    <ligand>
        <name>Mg(2+)</name>
        <dbReference type="ChEBI" id="CHEBI:18420"/>
    </ligand>
</feature>
<dbReference type="HOGENOM" id="CLU_068610_0_0_2"/>
<feature type="binding site" evidence="10">
    <location>
        <begin position="173"/>
        <end position="179"/>
    </location>
    <ligand>
        <name>sn-glycerol 1-phosphate</name>
        <dbReference type="ChEBI" id="CHEBI:57685"/>
    </ligand>
</feature>
<dbReference type="GO" id="GO:0000107">
    <property type="term" value="F:imidazoleglycerol-phosphate synthase activity"/>
    <property type="evidence" value="ECO:0007669"/>
    <property type="project" value="TreeGrafter"/>
</dbReference>
<dbReference type="InterPro" id="IPR008205">
    <property type="entry name" value="GGGP_HepGP_synthase"/>
</dbReference>
<comment type="subcellular location">
    <subcellularLocation>
        <location evidence="10">Cytoplasm</location>
    </subcellularLocation>
</comment>
<evidence type="ECO:0000256" key="4">
    <source>
        <dbReference type="ARBA" id="ARBA00022723"/>
    </source>
</evidence>
<evidence type="ECO:0000256" key="10">
    <source>
        <dbReference type="HAMAP-Rule" id="MF_00112"/>
    </source>
</evidence>
<protein>
    <recommendedName>
        <fullName evidence="10">Geranylgeranylglyceryl phosphate synthase</fullName>
        <shortName evidence="10">GGGP synthase</shortName>
        <shortName evidence="10">GGGPS</shortName>
        <ecNumber evidence="10">2.5.1.41</ecNumber>
    </recommendedName>
    <alternativeName>
        <fullName evidence="10">(S)-3-O-geranylgeranylglyceryl phosphate synthase</fullName>
    </alternativeName>
    <alternativeName>
        <fullName evidence="10">Phosphoglycerol geranylgeranyltransferase</fullName>
    </alternativeName>
</protein>
<evidence type="ECO:0000256" key="8">
    <source>
        <dbReference type="ARBA" id="ARBA00023264"/>
    </source>
</evidence>
<dbReference type="GO" id="GO:0047294">
    <property type="term" value="F:phosphoglycerol geranylgeranyltransferase activity"/>
    <property type="evidence" value="ECO:0007669"/>
    <property type="project" value="UniProtKB-UniRule"/>
</dbReference>
<evidence type="ECO:0000256" key="9">
    <source>
        <dbReference type="ARBA" id="ARBA00047288"/>
    </source>
</evidence>
<dbReference type="FunFam" id="3.20.20.390:FF:000001">
    <property type="entry name" value="Heptaprenylglyceryl phosphate synthase"/>
    <property type="match status" value="1"/>
</dbReference>